<sequence length="132" mass="14208">MQLILVSHPGVASGMQKAANFIAGTTGNSVCVELDEHGIEDFKQRVKTVIDQLDKREPVRLISDIPAGSPGNTALALLKQQDFNVDYLSGMNLGMILDLILSESVDSALAAGKSSIQQFDEDTGPETEEEDF</sequence>
<dbReference type="EMBL" id="JBHSSB010000031">
    <property type="protein sequence ID" value="MFC6295872.1"/>
    <property type="molecule type" value="Genomic_DNA"/>
</dbReference>
<dbReference type="PANTHER" id="PTHR33799:SF1">
    <property type="entry name" value="PTS SYSTEM MANNOSE-SPECIFIC EIIAB COMPONENT-RELATED"/>
    <property type="match status" value="1"/>
</dbReference>
<dbReference type="InterPro" id="IPR051471">
    <property type="entry name" value="Bacterial_PTS_sugar_comp"/>
</dbReference>
<evidence type="ECO:0000313" key="3">
    <source>
        <dbReference type="EMBL" id="MFC6295872.1"/>
    </source>
</evidence>
<feature type="domain" description="PTS EIIA type-4" evidence="2">
    <location>
        <begin position="1"/>
        <end position="132"/>
    </location>
</feature>
<dbReference type="InterPro" id="IPR036662">
    <property type="entry name" value="PTS_EIIA_man-typ_sf"/>
</dbReference>
<keyword evidence="4" id="KW-1185">Reference proteome</keyword>
<protein>
    <submittedName>
        <fullName evidence="3">PTS sugar transporter subunit IIA</fullName>
    </submittedName>
</protein>
<keyword evidence="3" id="KW-0762">Sugar transport</keyword>
<proteinExistence type="predicted"/>
<evidence type="ECO:0000313" key="4">
    <source>
        <dbReference type="Proteomes" id="UP001596227"/>
    </source>
</evidence>
<dbReference type="PANTHER" id="PTHR33799">
    <property type="entry name" value="PTS PERMEASE-RELATED-RELATED"/>
    <property type="match status" value="1"/>
</dbReference>
<gene>
    <name evidence="3" type="ORF">ACFQH1_11730</name>
</gene>
<name>A0ABW1UJ15_9LACO</name>
<dbReference type="Gene3D" id="3.40.50.510">
    <property type="entry name" value="Phosphotransferase system, mannose-type IIA component"/>
    <property type="match status" value="1"/>
</dbReference>
<keyword evidence="1" id="KW-0808">Transferase</keyword>
<dbReference type="Pfam" id="PF03610">
    <property type="entry name" value="EIIA-man"/>
    <property type="match status" value="1"/>
</dbReference>
<organism evidence="3 4">
    <name type="scientific">Lactiplantibacillus daoliensis</name>
    <dbReference type="NCBI Taxonomy" id="2559916"/>
    <lineage>
        <taxon>Bacteria</taxon>
        <taxon>Bacillati</taxon>
        <taxon>Bacillota</taxon>
        <taxon>Bacilli</taxon>
        <taxon>Lactobacillales</taxon>
        <taxon>Lactobacillaceae</taxon>
        <taxon>Lactiplantibacillus</taxon>
    </lineage>
</organism>
<keyword evidence="3" id="KW-0813">Transport</keyword>
<dbReference type="InterPro" id="IPR004701">
    <property type="entry name" value="PTS_EIIA_man-typ"/>
</dbReference>
<dbReference type="Proteomes" id="UP001596227">
    <property type="component" value="Unassembled WGS sequence"/>
</dbReference>
<evidence type="ECO:0000256" key="1">
    <source>
        <dbReference type="ARBA" id="ARBA00022679"/>
    </source>
</evidence>
<reference evidence="4" key="1">
    <citation type="journal article" date="2019" name="Int. J. Syst. Evol. Microbiol.">
        <title>The Global Catalogue of Microorganisms (GCM) 10K type strain sequencing project: providing services to taxonomists for standard genome sequencing and annotation.</title>
        <authorList>
            <consortium name="The Broad Institute Genomics Platform"/>
            <consortium name="The Broad Institute Genome Sequencing Center for Infectious Disease"/>
            <person name="Wu L."/>
            <person name="Ma J."/>
        </authorList>
    </citation>
    <scope>NUCLEOTIDE SEQUENCE [LARGE SCALE GENOMIC DNA]</scope>
    <source>
        <strain evidence="4">CCM 8934</strain>
    </source>
</reference>
<dbReference type="RefSeq" id="WP_137607749.1">
    <property type="nucleotide sequence ID" value="NZ_BJDH01000006.1"/>
</dbReference>
<accession>A0ABW1UJ15</accession>
<dbReference type="SUPFAM" id="SSF53062">
    <property type="entry name" value="PTS system fructose IIA component-like"/>
    <property type="match status" value="1"/>
</dbReference>
<comment type="caution">
    <text evidence="3">The sequence shown here is derived from an EMBL/GenBank/DDBJ whole genome shotgun (WGS) entry which is preliminary data.</text>
</comment>
<dbReference type="PROSITE" id="PS51096">
    <property type="entry name" value="PTS_EIIA_TYPE_4"/>
    <property type="match status" value="1"/>
</dbReference>
<evidence type="ECO:0000259" key="2">
    <source>
        <dbReference type="PROSITE" id="PS51096"/>
    </source>
</evidence>